<keyword evidence="2" id="KW-1185">Reference proteome</keyword>
<name>A0A9P4JNY3_9PLEO</name>
<dbReference type="AlphaFoldDB" id="A0A9P4JNY3"/>
<dbReference type="Proteomes" id="UP000799536">
    <property type="component" value="Unassembled WGS sequence"/>
</dbReference>
<dbReference type="PANTHER" id="PTHR10622">
    <property type="entry name" value="HET DOMAIN-CONTAINING PROTEIN"/>
    <property type="match status" value="1"/>
</dbReference>
<accession>A0A9P4JNY3</accession>
<evidence type="ECO:0000313" key="2">
    <source>
        <dbReference type="Proteomes" id="UP000799536"/>
    </source>
</evidence>
<proteinExistence type="predicted"/>
<reference evidence="1" key="1">
    <citation type="journal article" date="2020" name="Stud. Mycol.">
        <title>101 Dothideomycetes genomes: a test case for predicting lifestyles and emergence of pathogens.</title>
        <authorList>
            <person name="Haridas S."/>
            <person name="Albert R."/>
            <person name="Binder M."/>
            <person name="Bloem J."/>
            <person name="Labutti K."/>
            <person name="Salamov A."/>
            <person name="Andreopoulos B."/>
            <person name="Baker S."/>
            <person name="Barry K."/>
            <person name="Bills G."/>
            <person name="Bluhm B."/>
            <person name="Cannon C."/>
            <person name="Castanera R."/>
            <person name="Culley D."/>
            <person name="Daum C."/>
            <person name="Ezra D."/>
            <person name="Gonzalez J."/>
            <person name="Henrissat B."/>
            <person name="Kuo A."/>
            <person name="Liang C."/>
            <person name="Lipzen A."/>
            <person name="Lutzoni F."/>
            <person name="Magnuson J."/>
            <person name="Mondo S."/>
            <person name="Nolan M."/>
            <person name="Ohm R."/>
            <person name="Pangilinan J."/>
            <person name="Park H.-J."/>
            <person name="Ramirez L."/>
            <person name="Alfaro M."/>
            <person name="Sun H."/>
            <person name="Tritt A."/>
            <person name="Yoshinaga Y."/>
            <person name="Zwiers L.-H."/>
            <person name="Turgeon B."/>
            <person name="Goodwin S."/>
            <person name="Spatafora J."/>
            <person name="Crous P."/>
            <person name="Grigoriev I."/>
        </authorList>
    </citation>
    <scope>NUCLEOTIDE SEQUENCE</scope>
    <source>
        <strain evidence="1">ATCC 74209</strain>
    </source>
</reference>
<protein>
    <recommendedName>
        <fullName evidence="3">Heterokaryon incompatibility domain-containing protein</fullName>
    </recommendedName>
</protein>
<organism evidence="1 2">
    <name type="scientific">Delitschia confertaspora ATCC 74209</name>
    <dbReference type="NCBI Taxonomy" id="1513339"/>
    <lineage>
        <taxon>Eukaryota</taxon>
        <taxon>Fungi</taxon>
        <taxon>Dikarya</taxon>
        <taxon>Ascomycota</taxon>
        <taxon>Pezizomycotina</taxon>
        <taxon>Dothideomycetes</taxon>
        <taxon>Pleosporomycetidae</taxon>
        <taxon>Pleosporales</taxon>
        <taxon>Delitschiaceae</taxon>
        <taxon>Delitschia</taxon>
    </lineage>
</organism>
<comment type="caution">
    <text evidence="1">The sequence shown here is derived from an EMBL/GenBank/DDBJ whole genome shotgun (WGS) entry which is preliminary data.</text>
</comment>
<dbReference type="EMBL" id="ML993920">
    <property type="protein sequence ID" value="KAF2202906.1"/>
    <property type="molecule type" value="Genomic_DNA"/>
</dbReference>
<dbReference type="OrthoDB" id="194358at2759"/>
<evidence type="ECO:0000313" key="1">
    <source>
        <dbReference type="EMBL" id="KAF2202906.1"/>
    </source>
</evidence>
<feature type="non-terminal residue" evidence="1">
    <location>
        <position position="1"/>
    </location>
</feature>
<sequence length="70" mass="7986">FEYMWSDTCCMDRSSISGLSEAINSMYTLYEKSTSVMFILTTSWAVKSLSAGISIKNGWLKRGWTLQELM</sequence>
<evidence type="ECO:0008006" key="3">
    <source>
        <dbReference type="Google" id="ProtNLM"/>
    </source>
</evidence>
<dbReference type="PANTHER" id="PTHR10622:SF10">
    <property type="entry name" value="HET DOMAIN-CONTAINING PROTEIN"/>
    <property type="match status" value="1"/>
</dbReference>
<gene>
    <name evidence="1" type="ORF">GQ43DRAFT_368104</name>
</gene>